<evidence type="ECO:0000313" key="3">
    <source>
        <dbReference type="Proteomes" id="UP000184041"/>
    </source>
</evidence>
<dbReference type="STRING" id="1194090.SAMN05443144_1392"/>
<organism evidence="2 3">
    <name type="scientific">Fodinibius roseus</name>
    <dbReference type="NCBI Taxonomy" id="1194090"/>
    <lineage>
        <taxon>Bacteria</taxon>
        <taxon>Pseudomonadati</taxon>
        <taxon>Balneolota</taxon>
        <taxon>Balneolia</taxon>
        <taxon>Balneolales</taxon>
        <taxon>Balneolaceae</taxon>
        <taxon>Fodinibius</taxon>
    </lineage>
</organism>
<keyword evidence="3" id="KW-1185">Reference proteome</keyword>
<keyword evidence="1" id="KW-0812">Transmembrane</keyword>
<sequence length="364" mass="40801">MRHFVNLALVPFFLTLAVTGLMRFLLPFSLVTTRVHIMSGFAVLILIGLHLVSRTSYFKSILLSPGKGNERGYRNHLSQKTLLSILGLWIFLLAVSLWGLPPAAQIIDASYESRHRATIFRSDPQTVYKPVKEGMHLKRVTDTDASLLIQLDWSASYIDSYGQNNNPFSNSRPQMAIWAESDTGTLIETLFLSEKSAFSETFEWAGYPHRRVDILPIWRNRFTLTTGIAPDGGQATFFSGATPEHSFSVHNYLKTNSKPFYLYVELNAPNDSNNYFNSDYVPDQPGYTKPGIGQPSVLYGAYIEPTKEKQYLLLDLVGHGGGNSSDGNIHYDLGPITTAKKLIEKILVRVEVIDSEEEEPQSDS</sequence>
<reference evidence="2 3" key="1">
    <citation type="submission" date="2016-11" db="EMBL/GenBank/DDBJ databases">
        <authorList>
            <person name="Jaros S."/>
            <person name="Januszkiewicz K."/>
            <person name="Wedrychowicz H."/>
        </authorList>
    </citation>
    <scope>NUCLEOTIDE SEQUENCE [LARGE SCALE GENOMIC DNA]</scope>
    <source>
        <strain evidence="2 3">DSM 21986</strain>
    </source>
</reference>
<dbReference type="EMBL" id="FQUS01000039">
    <property type="protein sequence ID" value="SHG61301.1"/>
    <property type="molecule type" value="Genomic_DNA"/>
</dbReference>
<protein>
    <recommendedName>
        <fullName evidence="4">DUF4405 domain-containing protein</fullName>
    </recommendedName>
</protein>
<dbReference type="RefSeq" id="WP_073068475.1">
    <property type="nucleotide sequence ID" value="NZ_FQUS01000039.1"/>
</dbReference>
<feature type="transmembrane region" description="Helical" evidence="1">
    <location>
        <begin position="33"/>
        <end position="52"/>
    </location>
</feature>
<keyword evidence="1" id="KW-0472">Membrane</keyword>
<evidence type="ECO:0000313" key="2">
    <source>
        <dbReference type="EMBL" id="SHG61301.1"/>
    </source>
</evidence>
<keyword evidence="1" id="KW-1133">Transmembrane helix</keyword>
<gene>
    <name evidence="2" type="ORF">SAMN05443144_1392</name>
</gene>
<proteinExistence type="predicted"/>
<accession>A0A1M5L8F9</accession>
<feature type="transmembrane region" description="Helical" evidence="1">
    <location>
        <begin position="81"/>
        <end position="100"/>
    </location>
</feature>
<evidence type="ECO:0000256" key="1">
    <source>
        <dbReference type="SAM" id="Phobius"/>
    </source>
</evidence>
<dbReference type="AlphaFoldDB" id="A0A1M5L8F9"/>
<name>A0A1M5L8F9_9BACT</name>
<dbReference type="Proteomes" id="UP000184041">
    <property type="component" value="Unassembled WGS sequence"/>
</dbReference>
<evidence type="ECO:0008006" key="4">
    <source>
        <dbReference type="Google" id="ProtNLM"/>
    </source>
</evidence>